<evidence type="ECO:0000313" key="3">
    <source>
        <dbReference type="EMBL" id="GHE54706.1"/>
    </source>
</evidence>
<dbReference type="EMBL" id="BNAG01000001">
    <property type="protein sequence ID" value="GHE54706.1"/>
    <property type="molecule type" value="Genomic_DNA"/>
</dbReference>
<dbReference type="PANTHER" id="PTHR10098">
    <property type="entry name" value="RAPSYN-RELATED"/>
    <property type="match status" value="1"/>
</dbReference>
<proteinExistence type="predicted"/>
<keyword evidence="4" id="KW-1185">Reference proteome</keyword>
<dbReference type="SMART" id="SM00028">
    <property type="entry name" value="TPR"/>
    <property type="match status" value="5"/>
</dbReference>
<dbReference type="RefSeq" id="WP_189628772.1">
    <property type="nucleotide sequence ID" value="NZ_BNAG01000001.1"/>
</dbReference>
<organism evidence="3 4">
    <name type="scientific">Roseivirga thermotolerans</name>
    <dbReference type="NCBI Taxonomy" id="1758176"/>
    <lineage>
        <taxon>Bacteria</taxon>
        <taxon>Pseudomonadati</taxon>
        <taxon>Bacteroidota</taxon>
        <taxon>Cytophagia</taxon>
        <taxon>Cytophagales</taxon>
        <taxon>Roseivirgaceae</taxon>
        <taxon>Roseivirga</taxon>
    </lineage>
</organism>
<evidence type="ECO:0000259" key="2">
    <source>
        <dbReference type="Pfam" id="PF12770"/>
    </source>
</evidence>
<name>A0ABQ3I153_9BACT</name>
<keyword evidence="1" id="KW-0812">Transmembrane</keyword>
<dbReference type="Gene3D" id="1.25.40.10">
    <property type="entry name" value="Tetratricopeptide repeat domain"/>
    <property type="match status" value="1"/>
</dbReference>
<evidence type="ECO:0000256" key="1">
    <source>
        <dbReference type="SAM" id="Phobius"/>
    </source>
</evidence>
<dbReference type="Pfam" id="PF12770">
    <property type="entry name" value="CHAT"/>
    <property type="match status" value="1"/>
</dbReference>
<keyword evidence="1" id="KW-1133">Transmembrane helix</keyword>
<dbReference type="SUPFAM" id="SSF48452">
    <property type="entry name" value="TPR-like"/>
    <property type="match status" value="3"/>
</dbReference>
<dbReference type="Proteomes" id="UP000658258">
    <property type="component" value="Unassembled WGS sequence"/>
</dbReference>
<comment type="caution">
    <text evidence="3">The sequence shown here is derived from an EMBL/GenBank/DDBJ whole genome shotgun (WGS) entry which is preliminary data.</text>
</comment>
<dbReference type="PANTHER" id="PTHR10098:SF108">
    <property type="entry name" value="TETRATRICOPEPTIDE REPEAT PROTEIN 28"/>
    <property type="match status" value="1"/>
</dbReference>
<keyword evidence="1" id="KW-0472">Membrane</keyword>
<dbReference type="InterPro" id="IPR011990">
    <property type="entry name" value="TPR-like_helical_dom_sf"/>
</dbReference>
<gene>
    <name evidence="3" type="ORF">GCM10011340_06730</name>
</gene>
<feature type="transmembrane region" description="Helical" evidence="1">
    <location>
        <begin position="978"/>
        <end position="997"/>
    </location>
</feature>
<feature type="domain" description="CHAT" evidence="2">
    <location>
        <begin position="689"/>
        <end position="965"/>
    </location>
</feature>
<evidence type="ECO:0000313" key="4">
    <source>
        <dbReference type="Proteomes" id="UP000658258"/>
    </source>
</evidence>
<protein>
    <recommendedName>
        <fullName evidence="2">CHAT domain-containing protein</fullName>
    </recommendedName>
</protein>
<reference evidence="4" key="1">
    <citation type="journal article" date="2019" name="Int. J. Syst. Evol. Microbiol.">
        <title>The Global Catalogue of Microorganisms (GCM) 10K type strain sequencing project: providing services to taxonomists for standard genome sequencing and annotation.</title>
        <authorList>
            <consortium name="The Broad Institute Genomics Platform"/>
            <consortium name="The Broad Institute Genome Sequencing Center for Infectious Disease"/>
            <person name="Wu L."/>
            <person name="Ma J."/>
        </authorList>
    </citation>
    <scope>NUCLEOTIDE SEQUENCE [LARGE SCALE GENOMIC DNA]</scope>
    <source>
        <strain evidence="4">CGMCC 1.15111</strain>
    </source>
</reference>
<sequence length="1004" mass="115387">MLLLIILAASGLHGQDFKFQKKHDYKNNEIERVKPLLQRARDVSESEAVKLYKQAAASFESIYERAIVNEDYELAVVALNNLADTQRRYLAKEKSLETLKRAKQILINHIPVSSILWSETYLNAGVIEHRWNDYYRAIDFLDSAQLLYEKAAEYDSAIYQDILDYKFYAYWYSKSNVDTLLKYIKVRIDFEEAVQKDNFNPDEILYIRQDYPRIYLAKGEYDMALAYAISNYKYLEENSRKIYDGTKHSILYDLAWVLYQKREFQKALDIAMESYTTIPKDVNYTAYLDLTYLMGLLYNGLDQPVESNKYFQKVLDANIDARLGAQRGIFKANALLSVGLNMIAMGKVDEARKLMLESLERVKALVNFPSSDMFQHYRYIGDFYASQNNWNSALLNYDSALRNTELNYPDDILAFPKTDSASKFSFQTLTVLTKKAQALSSMSRQDSVDYLEAALDYVDNTHFKLQKNRNDLYQAEGKLYLSQFFKDLYEAGISAAYQLYMVTKDDRYTHKGFYYAQLSKANLFLEQSKNYQSLVGSNVPYDLKEEYFLISNELQELKNQLYESLDNSVTSDSVIKVNDQILVLQERLLRIKDSIENNYVSGLLQYESEPSAPALIKGQLLMEYFVGKENIYVFGFDASGKVVFRRSPYDSELTSHLETMIAIVSRPPNLNGGDITAQMKDFEASSYFLFKKLVSPVLNQFKAEEILLIPDELLTRIPFEALITRAPQNDSYKTYRYLVRDYKVRYALSSNNLKLGSFEKKATKNILGMGYSGVQSSSQPLRSQFAALPGTDTEIKFLRARFDGTYYLGMEGSKSKFLEEASDYDIIHLAIHGKADSISRFQSSLIFNGQDSLLSTSQLYLANLNARLAVLSACESGTGTSEKGEGTFSIARGFAIVGVDNIVMSLWEVNDKITSEQMVSFYNGFLEQRNDLNTSLRNMKLGYLEANDSYSCHPYYWASFIHLGSNMYFDDGGASKNIMYWLLGFVIVAVLILLIWYRNRKRAY</sequence>
<dbReference type="InterPro" id="IPR024983">
    <property type="entry name" value="CHAT_dom"/>
</dbReference>
<dbReference type="InterPro" id="IPR019734">
    <property type="entry name" value="TPR_rpt"/>
</dbReference>
<accession>A0ABQ3I153</accession>